<comment type="catalytic activity">
    <reaction evidence="8">
        <text>tRNA(Gly) + glycine + ATP = glycyl-tRNA(Gly) + AMP + diphosphate</text>
        <dbReference type="Rhea" id="RHEA:16013"/>
        <dbReference type="Rhea" id="RHEA-COMP:9664"/>
        <dbReference type="Rhea" id="RHEA-COMP:9683"/>
        <dbReference type="ChEBI" id="CHEBI:30616"/>
        <dbReference type="ChEBI" id="CHEBI:33019"/>
        <dbReference type="ChEBI" id="CHEBI:57305"/>
        <dbReference type="ChEBI" id="CHEBI:78442"/>
        <dbReference type="ChEBI" id="CHEBI:78522"/>
        <dbReference type="ChEBI" id="CHEBI:456215"/>
        <dbReference type="EC" id="6.1.1.14"/>
    </reaction>
</comment>
<dbReference type="InterPro" id="IPR033731">
    <property type="entry name" value="GlyRS-like_core"/>
</dbReference>
<keyword evidence="6 8" id="KW-0648">Protein biosynthesis</keyword>
<feature type="binding site" evidence="8">
    <location>
        <begin position="306"/>
        <end position="310"/>
    </location>
    <ligand>
        <name>substrate</name>
    </ligand>
</feature>
<dbReference type="InterPro" id="IPR045864">
    <property type="entry name" value="aa-tRNA-synth_II/BPL/LPL"/>
</dbReference>
<keyword evidence="4 8" id="KW-0547">Nucleotide-binding</keyword>
<feature type="binding site" evidence="8">
    <location>
        <begin position="258"/>
        <end position="259"/>
    </location>
    <ligand>
        <name>ATP</name>
        <dbReference type="ChEBI" id="CHEBI:30616"/>
    </ligand>
</feature>
<evidence type="ECO:0000256" key="3">
    <source>
        <dbReference type="ARBA" id="ARBA00022598"/>
    </source>
</evidence>
<keyword evidence="7 8" id="KW-0030">Aminoacyl-tRNA synthetase</keyword>
<dbReference type="FunFam" id="3.40.50.800:FF:000002">
    <property type="entry name" value="Glycine--tRNA ligase"/>
    <property type="match status" value="1"/>
</dbReference>
<evidence type="ECO:0000256" key="7">
    <source>
        <dbReference type="ARBA" id="ARBA00023146"/>
    </source>
</evidence>
<feature type="binding site" evidence="8">
    <location>
        <position position="140"/>
    </location>
    <ligand>
        <name>substrate</name>
    </ligand>
</feature>
<dbReference type="GO" id="GO:0005737">
    <property type="term" value="C:cytoplasm"/>
    <property type="evidence" value="ECO:0007669"/>
    <property type="project" value="UniProtKB-SubCell"/>
</dbReference>
<feature type="binding site" evidence="8">
    <location>
        <begin position="310"/>
        <end position="313"/>
    </location>
    <ligand>
        <name>ATP</name>
        <dbReference type="ChEBI" id="CHEBI:30616"/>
    </ligand>
</feature>
<dbReference type="GO" id="GO:0004081">
    <property type="term" value="F:bis(5'-nucleosyl)-tetraphosphatase (asymmetrical) activity"/>
    <property type="evidence" value="ECO:0007669"/>
    <property type="project" value="UniProtKB-ARBA"/>
</dbReference>
<dbReference type="PANTHER" id="PTHR10745">
    <property type="entry name" value="GLYCYL-TRNA SYNTHETASE/DNA POLYMERASE SUBUNIT GAMMA-2"/>
    <property type="match status" value="1"/>
</dbReference>
<comment type="subunit">
    <text evidence="8">Homodimer.</text>
</comment>
<evidence type="ECO:0000256" key="2">
    <source>
        <dbReference type="ARBA" id="ARBA00022490"/>
    </source>
</evidence>
<dbReference type="PRINTS" id="PR01043">
    <property type="entry name" value="TRNASYNTHGLY"/>
</dbReference>
<protein>
    <recommendedName>
        <fullName evidence="8">Glycine--tRNA ligase</fullName>
        <ecNumber evidence="8">6.1.1.14</ecNumber>
    </recommendedName>
    <alternativeName>
        <fullName evidence="8">Glycyl-tRNA synthetase</fullName>
        <shortName evidence="8">GlyRS</shortName>
    </alternativeName>
</protein>
<dbReference type="PANTHER" id="PTHR10745:SF8">
    <property type="entry name" value="DNA POLYMERASE SUBUNIT GAMMA-2, MITOCHONDRIAL"/>
    <property type="match status" value="1"/>
</dbReference>
<dbReference type="InterPro" id="IPR002314">
    <property type="entry name" value="aa-tRNA-synt_IIb"/>
</dbReference>
<evidence type="ECO:0000256" key="6">
    <source>
        <dbReference type="ARBA" id="ARBA00022917"/>
    </source>
</evidence>
<dbReference type="InterPro" id="IPR022961">
    <property type="entry name" value="Gly_tRNA_ligase_bac"/>
</dbReference>
<dbReference type="InterPro" id="IPR002315">
    <property type="entry name" value="tRNA-synt_gly"/>
</dbReference>
<feature type="binding site" evidence="8">
    <location>
        <begin position="172"/>
        <end position="174"/>
    </location>
    <ligand>
        <name>ATP</name>
        <dbReference type="ChEBI" id="CHEBI:30616"/>
    </ligand>
</feature>
<keyword evidence="3 8" id="KW-0436">Ligase</keyword>
<sequence>MEKIVSLCKRRGFIFQSSEIYGGVGGIYDFGPLGVELKNNIKQCWWKKFVANREDMVGLDAGIIMNAKVWEASGHTGTGFTDPLRECKKCHHRFRADTLKVEKCPDCGGELTEEKRFNILVKTFLGPVEDTSALTYLRGETAQGIFVNFKNVLESTRQKIPFGIAQIGKAFRNEITPGNFLYRTREFEQGEIEYFIRPDKDESEKQYRYWIDESKNFYTEIGIKETNLKLRAHEKTELSHYSAGTTDIEYTFPFGTSELAGIAQRTDFDLSQHQKFSGKSLEYFEEESGPSTSSGQGKKYIPFVVEPSMGIDRAILAVLCDAYDESDGNDGRGKGEIILHLSAKIAPIKAAILPLVKKDGLAEKAQEVYKSTKSCFPTFYDESGSIGRRYRRQDEIGTPYCVTIDYQTLEDQTVTIRERDSMKQERIKISEINNYLFEKISK</sequence>
<dbReference type="GO" id="GO:0005524">
    <property type="term" value="F:ATP binding"/>
    <property type="evidence" value="ECO:0007669"/>
    <property type="project" value="UniProtKB-UniRule"/>
</dbReference>
<dbReference type="Pfam" id="PF03129">
    <property type="entry name" value="HGTP_anticodon"/>
    <property type="match status" value="1"/>
</dbReference>
<dbReference type="EC" id="6.1.1.14" evidence="8"/>
<dbReference type="NCBIfam" id="TIGR00389">
    <property type="entry name" value="glyS_dimeric"/>
    <property type="match status" value="1"/>
</dbReference>
<feature type="binding site" evidence="8">
    <location>
        <begin position="187"/>
        <end position="191"/>
    </location>
    <ligand>
        <name>substrate</name>
    </ligand>
</feature>
<dbReference type="Pfam" id="PF00587">
    <property type="entry name" value="tRNA-synt_2b"/>
    <property type="match status" value="1"/>
</dbReference>
<comment type="caution">
    <text evidence="8">Lacks conserved residue(s) required for the propagation of feature annotation.</text>
</comment>
<dbReference type="HAMAP" id="MF_00253_B">
    <property type="entry name" value="Gly_tRNA_synth_B"/>
    <property type="match status" value="1"/>
</dbReference>
<feature type="binding site" evidence="8">
    <location>
        <position position="95"/>
    </location>
    <ligand>
        <name>substrate</name>
    </ligand>
</feature>
<dbReference type="PROSITE" id="PS50862">
    <property type="entry name" value="AA_TRNA_LIGASE_II"/>
    <property type="match status" value="1"/>
</dbReference>
<comment type="function">
    <text evidence="8">Catalyzes the attachment of glycine to tRNA(Gly).</text>
</comment>
<dbReference type="CDD" id="cd00858">
    <property type="entry name" value="GlyRS_anticodon"/>
    <property type="match status" value="1"/>
</dbReference>
<evidence type="ECO:0000256" key="5">
    <source>
        <dbReference type="ARBA" id="ARBA00022840"/>
    </source>
</evidence>
<dbReference type="GO" id="GO:0070062">
    <property type="term" value="C:extracellular exosome"/>
    <property type="evidence" value="ECO:0007669"/>
    <property type="project" value="UniProtKB-ARBA"/>
</dbReference>
<dbReference type="CDD" id="cd00774">
    <property type="entry name" value="GlyRS-like_core"/>
    <property type="match status" value="1"/>
</dbReference>
<dbReference type="GO" id="GO:1990742">
    <property type="term" value="C:microvesicle"/>
    <property type="evidence" value="ECO:0007669"/>
    <property type="project" value="UniProtKB-ARBA"/>
</dbReference>
<reference evidence="10 11" key="1">
    <citation type="journal article" date="2016" name="Environ. Microbiol.">
        <title>Genomic resolution of a cold subsurface aquifer community provides metabolic insights for novel microbes adapted to high CO concentrations.</title>
        <authorList>
            <person name="Probst A.J."/>
            <person name="Castelle C.J."/>
            <person name="Singh A."/>
            <person name="Brown C.T."/>
            <person name="Anantharaman K."/>
            <person name="Sharon I."/>
            <person name="Hug L.A."/>
            <person name="Burstein D."/>
            <person name="Emerson J.B."/>
            <person name="Thomas B.C."/>
            <person name="Banfield J.F."/>
        </authorList>
    </citation>
    <scope>NUCLEOTIDE SEQUENCE [LARGE SCALE GENOMIC DNA]</scope>
    <source>
        <strain evidence="10">CG1_02_42_45</strain>
    </source>
</reference>
<dbReference type="InterPro" id="IPR006195">
    <property type="entry name" value="aa-tRNA-synth_II"/>
</dbReference>
<dbReference type="Gene3D" id="3.30.930.10">
    <property type="entry name" value="Bira Bifunctional Protein, Domain 2"/>
    <property type="match status" value="1"/>
</dbReference>
<organism evidence="10 11">
    <name type="scientific">Candidatus Berkelbacteria bacterium CG1_02_42_45</name>
    <dbReference type="NCBI Taxonomy" id="1805036"/>
    <lineage>
        <taxon>Bacteria</taxon>
        <taxon>Candidatus Berkelbacteria</taxon>
    </lineage>
</organism>
<feature type="domain" description="Aminoacyl-transfer RNA synthetases class-II family profile" evidence="9">
    <location>
        <begin position="2"/>
        <end position="354"/>
    </location>
</feature>
<evidence type="ECO:0000256" key="1">
    <source>
        <dbReference type="ARBA" id="ARBA00008226"/>
    </source>
</evidence>
<comment type="caution">
    <text evidence="10">The sequence shown here is derived from an EMBL/GenBank/DDBJ whole genome shotgun (WGS) entry which is preliminary data.</text>
</comment>
<dbReference type="InterPro" id="IPR027031">
    <property type="entry name" value="Gly-tRNA_synthase/POLG2"/>
</dbReference>
<evidence type="ECO:0000313" key="10">
    <source>
        <dbReference type="EMBL" id="OIN88908.1"/>
    </source>
</evidence>
<evidence type="ECO:0000313" key="11">
    <source>
        <dbReference type="Proteomes" id="UP000182753"/>
    </source>
</evidence>
<dbReference type="InterPro" id="IPR036621">
    <property type="entry name" value="Anticodon-bd_dom_sf"/>
</dbReference>
<comment type="subcellular location">
    <subcellularLocation>
        <location evidence="8">Cytoplasm</location>
    </subcellularLocation>
</comment>
<evidence type="ECO:0000259" key="9">
    <source>
        <dbReference type="PROSITE" id="PS50862"/>
    </source>
</evidence>
<dbReference type="Gene3D" id="3.40.50.800">
    <property type="entry name" value="Anticodon-binding domain"/>
    <property type="match status" value="1"/>
</dbReference>
<evidence type="ECO:0000256" key="4">
    <source>
        <dbReference type="ARBA" id="ARBA00022741"/>
    </source>
</evidence>
<proteinExistence type="inferred from homology"/>
<name>A0A1J4RRH8_9BACT</name>
<keyword evidence="5 8" id="KW-0067">ATP-binding</keyword>
<dbReference type="GO" id="GO:0004820">
    <property type="term" value="F:glycine-tRNA ligase activity"/>
    <property type="evidence" value="ECO:0007669"/>
    <property type="project" value="UniProtKB-UniRule"/>
</dbReference>
<dbReference type="NCBIfam" id="NF003211">
    <property type="entry name" value="PRK04173.1"/>
    <property type="match status" value="1"/>
</dbReference>
<dbReference type="AlphaFoldDB" id="A0A1J4RRH8"/>
<comment type="similarity">
    <text evidence="1 8">Belongs to the class-II aminoacyl-tRNA synthetase family.</text>
</comment>
<dbReference type="SUPFAM" id="SSF55681">
    <property type="entry name" value="Class II aaRS and biotin synthetases"/>
    <property type="match status" value="1"/>
</dbReference>
<keyword evidence="2 8" id="KW-0963">Cytoplasm</keyword>
<dbReference type="GO" id="GO:0015966">
    <property type="term" value="P:diadenosine tetraphosphate biosynthetic process"/>
    <property type="evidence" value="ECO:0007669"/>
    <property type="project" value="UniProtKB-ARBA"/>
</dbReference>
<accession>A0A1J4RRH8</accession>
<dbReference type="EMBL" id="MNUJ01000057">
    <property type="protein sequence ID" value="OIN88908.1"/>
    <property type="molecule type" value="Genomic_DNA"/>
</dbReference>
<evidence type="ECO:0000256" key="8">
    <source>
        <dbReference type="HAMAP-Rule" id="MF_00253"/>
    </source>
</evidence>
<dbReference type="SUPFAM" id="SSF52954">
    <property type="entry name" value="Class II aaRS ABD-related"/>
    <property type="match status" value="1"/>
</dbReference>
<dbReference type="GO" id="GO:0006426">
    <property type="term" value="P:glycyl-tRNA aminoacylation"/>
    <property type="evidence" value="ECO:0007669"/>
    <property type="project" value="UniProtKB-UniRule"/>
</dbReference>
<gene>
    <name evidence="8" type="primary">glyQS</name>
    <name evidence="10" type="ORF">AUJ40_02905</name>
</gene>
<dbReference type="InterPro" id="IPR004154">
    <property type="entry name" value="Anticodon-bd"/>
</dbReference>
<dbReference type="Proteomes" id="UP000182753">
    <property type="component" value="Unassembled WGS sequence"/>
</dbReference>